<dbReference type="PANTHER" id="PTHR43386:SF25">
    <property type="entry name" value="PEPTIDE ABC TRANSPORTER PERMEASE PROTEIN"/>
    <property type="match status" value="1"/>
</dbReference>
<evidence type="ECO:0000256" key="2">
    <source>
        <dbReference type="ARBA" id="ARBA00022448"/>
    </source>
</evidence>
<feature type="transmembrane region" description="Helical" evidence="7">
    <location>
        <begin position="207"/>
        <end position="237"/>
    </location>
</feature>
<keyword evidence="5 7" id="KW-1133">Transmembrane helix</keyword>
<evidence type="ECO:0000256" key="6">
    <source>
        <dbReference type="ARBA" id="ARBA00023136"/>
    </source>
</evidence>
<keyword evidence="6 7" id="KW-0472">Membrane</keyword>
<evidence type="ECO:0000256" key="7">
    <source>
        <dbReference type="RuleBase" id="RU363032"/>
    </source>
</evidence>
<protein>
    <submittedName>
        <fullName evidence="9">ABC transporter permease</fullName>
    </submittedName>
</protein>
<dbReference type="RefSeq" id="WP_341412837.1">
    <property type="nucleotide sequence ID" value="NZ_JBBUTH010000010.1"/>
</dbReference>
<keyword evidence="4 7" id="KW-0812">Transmembrane</keyword>
<dbReference type="InterPro" id="IPR000515">
    <property type="entry name" value="MetI-like"/>
</dbReference>
<keyword evidence="10" id="KW-1185">Reference proteome</keyword>
<evidence type="ECO:0000256" key="1">
    <source>
        <dbReference type="ARBA" id="ARBA00004651"/>
    </source>
</evidence>
<dbReference type="InterPro" id="IPR025966">
    <property type="entry name" value="OppC_N"/>
</dbReference>
<dbReference type="Pfam" id="PF12911">
    <property type="entry name" value="OppC_N"/>
    <property type="match status" value="1"/>
</dbReference>
<comment type="subcellular location">
    <subcellularLocation>
        <location evidence="1 7">Cell membrane</location>
        <topology evidence="1 7">Multi-pass membrane protein</topology>
    </subcellularLocation>
</comment>
<evidence type="ECO:0000313" key="9">
    <source>
        <dbReference type="EMBL" id="MEK8053105.1"/>
    </source>
</evidence>
<keyword evidence="2 7" id="KW-0813">Transport</keyword>
<evidence type="ECO:0000256" key="5">
    <source>
        <dbReference type="ARBA" id="ARBA00022989"/>
    </source>
</evidence>
<dbReference type="InterPro" id="IPR050366">
    <property type="entry name" value="BP-dependent_transpt_permease"/>
</dbReference>
<evidence type="ECO:0000256" key="3">
    <source>
        <dbReference type="ARBA" id="ARBA00022475"/>
    </source>
</evidence>
<dbReference type="PROSITE" id="PS50928">
    <property type="entry name" value="ABC_TM1"/>
    <property type="match status" value="1"/>
</dbReference>
<dbReference type="EMBL" id="JBBUTH010000010">
    <property type="protein sequence ID" value="MEK8053105.1"/>
    <property type="molecule type" value="Genomic_DNA"/>
</dbReference>
<proteinExistence type="inferred from homology"/>
<comment type="caution">
    <text evidence="9">The sequence shown here is derived from an EMBL/GenBank/DDBJ whole genome shotgun (WGS) entry which is preliminary data.</text>
</comment>
<evidence type="ECO:0000313" key="10">
    <source>
        <dbReference type="Proteomes" id="UP001365405"/>
    </source>
</evidence>
<sequence>MSRTTIPLHQRLVHNPRVLAGAAVLGLLLLAALAAPWLSPFDPQAQDLLSPLQPPAWSAEAPPATPGEPVHWLGTDNLGRDVLARLLWGSRTALLVAVCAALLTGLLGTVLGALAGYHGGALDAAVSRLVDVWMAFPPVLLAVVLVALMGTGLGAVVLAIVVVDWTRFARVVRAEAQAQRALDYVTAARMLGLRPAQILWREIGPNLWPLLTTLLTLEMGIAIVVEAILSFVGLSVASGAATWGGMIGEGRLYVNQAPTLMLLPMAATMLAVLGLNALGDGLRRELDPVVHG</sequence>
<evidence type="ECO:0000259" key="8">
    <source>
        <dbReference type="PROSITE" id="PS50928"/>
    </source>
</evidence>
<feature type="transmembrane region" description="Helical" evidence="7">
    <location>
        <begin position="93"/>
        <end position="119"/>
    </location>
</feature>
<feature type="transmembrane region" description="Helical" evidence="7">
    <location>
        <begin position="257"/>
        <end position="278"/>
    </location>
</feature>
<dbReference type="Gene3D" id="1.10.3720.10">
    <property type="entry name" value="MetI-like"/>
    <property type="match status" value="1"/>
</dbReference>
<dbReference type="Pfam" id="PF00528">
    <property type="entry name" value="BPD_transp_1"/>
    <property type="match status" value="1"/>
</dbReference>
<feature type="transmembrane region" description="Helical" evidence="7">
    <location>
        <begin position="139"/>
        <end position="163"/>
    </location>
</feature>
<dbReference type="InterPro" id="IPR035906">
    <property type="entry name" value="MetI-like_sf"/>
</dbReference>
<feature type="transmembrane region" description="Helical" evidence="7">
    <location>
        <begin position="18"/>
        <end position="38"/>
    </location>
</feature>
<dbReference type="PANTHER" id="PTHR43386">
    <property type="entry name" value="OLIGOPEPTIDE TRANSPORT SYSTEM PERMEASE PROTEIN APPC"/>
    <property type="match status" value="1"/>
</dbReference>
<dbReference type="CDD" id="cd06261">
    <property type="entry name" value="TM_PBP2"/>
    <property type="match status" value="1"/>
</dbReference>
<keyword evidence="3" id="KW-1003">Cell membrane</keyword>
<reference evidence="9 10" key="1">
    <citation type="submission" date="2024-04" db="EMBL/GenBank/DDBJ databases">
        <title>Novel species of the genus Ideonella isolated from streams.</title>
        <authorList>
            <person name="Lu H."/>
        </authorList>
    </citation>
    <scope>NUCLEOTIDE SEQUENCE [LARGE SCALE GENOMIC DNA]</scope>
    <source>
        <strain evidence="9 10">DXS22W</strain>
    </source>
</reference>
<gene>
    <name evidence="9" type="ORF">AACH10_22820</name>
</gene>
<comment type="similarity">
    <text evidence="7">Belongs to the binding-protein-dependent transport system permease family.</text>
</comment>
<evidence type="ECO:0000256" key="4">
    <source>
        <dbReference type="ARBA" id="ARBA00022692"/>
    </source>
</evidence>
<accession>A0ABU9CPL3</accession>
<organism evidence="9 10">
    <name type="scientific">Pseudaquabacterium inlustre</name>
    <dbReference type="NCBI Taxonomy" id="2984192"/>
    <lineage>
        <taxon>Bacteria</taxon>
        <taxon>Pseudomonadati</taxon>
        <taxon>Pseudomonadota</taxon>
        <taxon>Betaproteobacteria</taxon>
        <taxon>Burkholderiales</taxon>
        <taxon>Sphaerotilaceae</taxon>
        <taxon>Pseudaquabacterium</taxon>
    </lineage>
</organism>
<name>A0ABU9CPL3_9BURK</name>
<dbReference type="Proteomes" id="UP001365405">
    <property type="component" value="Unassembled WGS sequence"/>
</dbReference>
<feature type="domain" description="ABC transmembrane type-1" evidence="8">
    <location>
        <begin position="90"/>
        <end position="279"/>
    </location>
</feature>
<dbReference type="SUPFAM" id="SSF161098">
    <property type="entry name" value="MetI-like"/>
    <property type="match status" value="1"/>
</dbReference>